<sequence>METDVAQDGVMAQDKKQTPALWQQRERIPEAIVQSATAMTYDVAMDVQLLYKLVEDVKQHYSEHGLPDNDNVNKNVIGFGHVGDGNLHIMANIPDHDYNVQ</sequence>
<evidence type="ECO:0000313" key="7">
    <source>
        <dbReference type="Proteomes" id="UP000646827"/>
    </source>
</evidence>
<evidence type="ECO:0000259" key="5">
    <source>
        <dbReference type="Pfam" id="PF02913"/>
    </source>
</evidence>
<evidence type="ECO:0000313" key="6">
    <source>
        <dbReference type="EMBL" id="KAG2215381.1"/>
    </source>
</evidence>
<protein>
    <recommendedName>
        <fullName evidence="5">FAD-binding oxidoreductase/transferase type 4 C-terminal domain-containing protein</fullName>
    </recommendedName>
</protein>
<evidence type="ECO:0000256" key="3">
    <source>
        <dbReference type="ARBA" id="ARBA00022827"/>
    </source>
</evidence>
<dbReference type="GO" id="GO:0016491">
    <property type="term" value="F:oxidoreductase activity"/>
    <property type="evidence" value="ECO:0007669"/>
    <property type="project" value="UniProtKB-KW"/>
</dbReference>
<feature type="domain" description="FAD-binding oxidoreductase/transferase type 4 C-terminal" evidence="5">
    <location>
        <begin position="2"/>
        <end position="90"/>
    </location>
</feature>
<keyword evidence="7" id="KW-1185">Reference proteome</keyword>
<dbReference type="OrthoDB" id="5332616at2759"/>
<dbReference type="GO" id="GO:0005739">
    <property type="term" value="C:mitochondrion"/>
    <property type="evidence" value="ECO:0007669"/>
    <property type="project" value="TreeGrafter"/>
</dbReference>
<name>A0A8H7RQK5_9FUNG</name>
<dbReference type="Gene3D" id="3.30.70.2740">
    <property type="match status" value="1"/>
</dbReference>
<evidence type="ECO:0000256" key="4">
    <source>
        <dbReference type="ARBA" id="ARBA00023002"/>
    </source>
</evidence>
<proteinExistence type="predicted"/>
<reference evidence="6 7" key="1">
    <citation type="submission" date="2020-12" db="EMBL/GenBank/DDBJ databases">
        <title>Metabolic potential, ecology and presence of endohyphal bacteria is reflected in genomic diversity of Mucoromycotina.</title>
        <authorList>
            <person name="Muszewska A."/>
            <person name="Okrasinska A."/>
            <person name="Steczkiewicz K."/>
            <person name="Drgas O."/>
            <person name="Orlowska M."/>
            <person name="Perlinska-Lenart U."/>
            <person name="Aleksandrzak-Piekarczyk T."/>
            <person name="Szatraj K."/>
            <person name="Zielenkiewicz U."/>
            <person name="Pilsyk S."/>
            <person name="Malc E."/>
            <person name="Mieczkowski P."/>
            <person name="Kruszewska J.S."/>
            <person name="Biernat P."/>
            <person name="Pawlowska J."/>
        </authorList>
    </citation>
    <scope>NUCLEOTIDE SEQUENCE [LARGE SCALE GENOMIC DNA]</scope>
    <source>
        <strain evidence="6 7">CBS 142.35</strain>
    </source>
</reference>
<accession>A0A8H7RQK5</accession>
<dbReference type="PANTHER" id="PTHR43716:SF1">
    <property type="entry name" value="D-2-HYDROXYGLUTARATE DEHYDROGENASE, MITOCHONDRIAL"/>
    <property type="match status" value="1"/>
</dbReference>
<dbReference type="GO" id="GO:0050660">
    <property type="term" value="F:flavin adenine dinucleotide binding"/>
    <property type="evidence" value="ECO:0007669"/>
    <property type="project" value="InterPro"/>
</dbReference>
<dbReference type="Pfam" id="PF02913">
    <property type="entry name" value="FAD-oxidase_C"/>
    <property type="match status" value="1"/>
</dbReference>
<keyword evidence="3" id="KW-0274">FAD</keyword>
<gene>
    <name evidence="6" type="ORF">INT45_008412</name>
</gene>
<dbReference type="InterPro" id="IPR004113">
    <property type="entry name" value="FAD-bd_oxidored_4_C"/>
</dbReference>
<dbReference type="InterPro" id="IPR016164">
    <property type="entry name" value="FAD-linked_Oxase-like_C"/>
</dbReference>
<comment type="cofactor">
    <cofactor evidence="1">
        <name>FAD</name>
        <dbReference type="ChEBI" id="CHEBI:57692"/>
    </cofactor>
</comment>
<dbReference type="PANTHER" id="PTHR43716">
    <property type="entry name" value="D-2-HYDROXYGLUTARATE DEHYDROGENASE, MITOCHONDRIAL"/>
    <property type="match status" value="1"/>
</dbReference>
<dbReference type="Gene3D" id="3.30.70.2190">
    <property type="match status" value="1"/>
</dbReference>
<evidence type="ECO:0000256" key="1">
    <source>
        <dbReference type="ARBA" id="ARBA00001974"/>
    </source>
</evidence>
<keyword evidence="2" id="KW-0285">Flavoprotein</keyword>
<dbReference type="InterPro" id="IPR051264">
    <property type="entry name" value="FAD-oxidored/transferase_4"/>
</dbReference>
<dbReference type="Proteomes" id="UP000646827">
    <property type="component" value="Unassembled WGS sequence"/>
</dbReference>
<keyword evidence="4" id="KW-0560">Oxidoreductase</keyword>
<dbReference type="EMBL" id="JAEPRB010000526">
    <property type="protein sequence ID" value="KAG2215381.1"/>
    <property type="molecule type" value="Genomic_DNA"/>
</dbReference>
<dbReference type="SUPFAM" id="SSF55103">
    <property type="entry name" value="FAD-linked oxidases, C-terminal domain"/>
    <property type="match status" value="1"/>
</dbReference>
<dbReference type="AlphaFoldDB" id="A0A8H7RQK5"/>
<comment type="caution">
    <text evidence="6">The sequence shown here is derived from an EMBL/GenBank/DDBJ whole genome shotgun (WGS) entry which is preliminary data.</text>
</comment>
<evidence type="ECO:0000256" key="2">
    <source>
        <dbReference type="ARBA" id="ARBA00022630"/>
    </source>
</evidence>
<organism evidence="6 7">
    <name type="scientific">Circinella minor</name>
    <dbReference type="NCBI Taxonomy" id="1195481"/>
    <lineage>
        <taxon>Eukaryota</taxon>
        <taxon>Fungi</taxon>
        <taxon>Fungi incertae sedis</taxon>
        <taxon>Mucoromycota</taxon>
        <taxon>Mucoromycotina</taxon>
        <taxon>Mucoromycetes</taxon>
        <taxon>Mucorales</taxon>
        <taxon>Lichtheimiaceae</taxon>
        <taxon>Circinella</taxon>
    </lineage>
</organism>